<evidence type="ECO:0000313" key="2">
    <source>
        <dbReference type="EMBL" id="SOE03600.1"/>
    </source>
</evidence>
<protein>
    <submittedName>
        <fullName evidence="2">Hemerythrin HHE cation binding domain-containing protein</fullName>
    </submittedName>
</protein>
<dbReference type="Gene3D" id="1.20.120.520">
    <property type="entry name" value="nmb1532 protein domain like"/>
    <property type="match status" value="1"/>
</dbReference>
<proteinExistence type="predicted"/>
<dbReference type="InterPro" id="IPR012312">
    <property type="entry name" value="Hemerythrin-like"/>
</dbReference>
<dbReference type="CDD" id="cd12108">
    <property type="entry name" value="Hr-like"/>
    <property type="match status" value="1"/>
</dbReference>
<accession>A0A286H736</accession>
<evidence type="ECO:0000313" key="3">
    <source>
        <dbReference type="Proteomes" id="UP000219482"/>
    </source>
</evidence>
<organism evidence="2 3">
    <name type="scientific">Blastococcus haudaquaticus</name>
    <dbReference type="NCBI Taxonomy" id="1938745"/>
    <lineage>
        <taxon>Bacteria</taxon>
        <taxon>Bacillati</taxon>
        <taxon>Actinomycetota</taxon>
        <taxon>Actinomycetes</taxon>
        <taxon>Geodermatophilales</taxon>
        <taxon>Geodermatophilaceae</taxon>
        <taxon>Blastococcus</taxon>
    </lineage>
</organism>
<gene>
    <name evidence="2" type="ORF">SAMN06272739_4252</name>
</gene>
<dbReference type="AlphaFoldDB" id="A0A286H736"/>
<dbReference type="Proteomes" id="UP000219482">
    <property type="component" value="Unassembled WGS sequence"/>
</dbReference>
<dbReference type="OrthoDB" id="5197650at2"/>
<evidence type="ECO:0000259" key="1">
    <source>
        <dbReference type="Pfam" id="PF01814"/>
    </source>
</evidence>
<name>A0A286H736_9ACTN</name>
<feature type="domain" description="Hemerythrin-like" evidence="1">
    <location>
        <begin position="31"/>
        <end position="162"/>
    </location>
</feature>
<dbReference type="RefSeq" id="WP_097185943.1">
    <property type="nucleotide sequence ID" value="NZ_OCNK01000007.1"/>
</dbReference>
<sequence>MSSTSTHGQLTLPGQAAAPDGPVDLTPMFLMHHAFRRDLANFSRAVRGTPVADRRTWQALDQRWQRFSAILHHHHSGEDAYIWPVLVAAVEAGGSPADRATLEAMEAEHAEIDPMLAACHRGFATLAGRSDETAHAALVADLTRTTERLGAHLGHEERDALALVQRFLTPEDWARLDEQVGSGYPAKLIPFTLAWVMHELPPDGRAAASTFLGRPASTLWWLAFRRPFERGERAAFRYATPD</sequence>
<reference evidence="3" key="1">
    <citation type="submission" date="2017-09" db="EMBL/GenBank/DDBJ databases">
        <authorList>
            <person name="Varghese N."/>
            <person name="Submissions S."/>
        </authorList>
    </citation>
    <scope>NUCLEOTIDE SEQUENCE [LARGE SCALE GENOMIC DNA]</scope>
    <source>
        <strain evidence="3">DSM 44270</strain>
    </source>
</reference>
<keyword evidence="3" id="KW-1185">Reference proteome</keyword>
<dbReference type="EMBL" id="OCNK01000007">
    <property type="protein sequence ID" value="SOE03600.1"/>
    <property type="molecule type" value="Genomic_DNA"/>
</dbReference>
<dbReference type="Pfam" id="PF01814">
    <property type="entry name" value="Hemerythrin"/>
    <property type="match status" value="1"/>
</dbReference>